<organism evidence="2 3">
    <name type="scientific">Prunus dulcis</name>
    <name type="common">Almond</name>
    <name type="synonym">Amygdalus dulcis</name>
    <dbReference type="NCBI Taxonomy" id="3755"/>
    <lineage>
        <taxon>Eukaryota</taxon>
        <taxon>Viridiplantae</taxon>
        <taxon>Streptophyta</taxon>
        <taxon>Embryophyta</taxon>
        <taxon>Tracheophyta</taxon>
        <taxon>Spermatophyta</taxon>
        <taxon>Magnoliopsida</taxon>
        <taxon>eudicotyledons</taxon>
        <taxon>Gunneridae</taxon>
        <taxon>Pentapetalae</taxon>
        <taxon>rosids</taxon>
        <taxon>fabids</taxon>
        <taxon>Rosales</taxon>
        <taxon>Rosaceae</taxon>
        <taxon>Amygdaloideae</taxon>
        <taxon>Amygdaleae</taxon>
        <taxon>Prunus</taxon>
    </lineage>
</organism>
<feature type="compositionally biased region" description="Basic and acidic residues" evidence="1">
    <location>
        <begin position="83"/>
        <end position="106"/>
    </location>
</feature>
<gene>
    <name evidence="2" type="ORF">L3X38_011485</name>
</gene>
<protein>
    <submittedName>
        <fullName evidence="2">Uncharacterized protein</fullName>
    </submittedName>
</protein>
<dbReference type="AlphaFoldDB" id="A0AAD4WJ63"/>
<accession>A0AAD4WJ63</accession>
<dbReference type="EMBL" id="JAJFAZ020000002">
    <property type="protein sequence ID" value="KAI5343609.1"/>
    <property type="molecule type" value="Genomic_DNA"/>
</dbReference>
<evidence type="ECO:0000313" key="2">
    <source>
        <dbReference type="EMBL" id="KAI5343609.1"/>
    </source>
</evidence>
<comment type="caution">
    <text evidence="2">The sequence shown here is derived from an EMBL/GenBank/DDBJ whole genome shotgun (WGS) entry which is preliminary data.</text>
</comment>
<feature type="region of interest" description="Disordered" evidence="1">
    <location>
        <begin position="83"/>
        <end position="110"/>
    </location>
</feature>
<evidence type="ECO:0000313" key="3">
    <source>
        <dbReference type="Proteomes" id="UP001054821"/>
    </source>
</evidence>
<sequence length="202" mass="22526">MNLVHSGELRVVLILTCRSGYASDRDTVSMSSIGRVYGVTASSLSGQNIIRPCTQLVPSNLADTSIREEFEEKHVWREHVLHSRERRSADDNRSTRGGADDKRELDTSDGFDDITREAQKGVISVLRCCGSMPKNALVKSTLTELPVSMRIRPTSKSVTSIQMIIESEWGKMMPFSSSSEKMMGSQLIRRILSFCPPAMLRT</sequence>
<keyword evidence="3" id="KW-1185">Reference proteome</keyword>
<reference evidence="2 3" key="1">
    <citation type="journal article" date="2022" name="G3 (Bethesda)">
        <title>Whole-genome sequence and methylome profiling of the almond [Prunus dulcis (Mill.) D.A. Webb] cultivar 'Nonpareil'.</title>
        <authorList>
            <person name="D'Amico-Willman K.M."/>
            <person name="Ouma W.Z."/>
            <person name="Meulia T."/>
            <person name="Sideli G.M."/>
            <person name="Gradziel T.M."/>
            <person name="Fresnedo-Ramirez J."/>
        </authorList>
    </citation>
    <scope>NUCLEOTIDE SEQUENCE [LARGE SCALE GENOMIC DNA]</scope>
    <source>
        <strain evidence="2">Clone GOH B32 T37-40</strain>
    </source>
</reference>
<evidence type="ECO:0000256" key="1">
    <source>
        <dbReference type="SAM" id="MobiDB-lite"/>
    </source>
</evidence>
<dbReference type="Proteomes" id="UP001054821">
    <property type="component" value="Chromosome 2"/>
</dbReference>
<proteinExistence type="predicted"/>
<name>A0AAD4WJ63_PRUDU</name>